<proteinExistence type="predicted"/>
<protein>
    <submittedName>
        <fullName evidence="1">Uncharacterized protein</fullName>
    </submittedName>
</protein>
<accession>A0A0L8HIL2</accession>
<reference evidence="1" key="1">
    <citation type="submission" date="2015-07" db="EMBL/GenBank/DDBJ databases">
        <title>MeaNS - Measles Nucleotide Surveillance Program.</title>
        <authorList>
            <person name="Tran T."/>
            <person name="Druce J."/>
        </authorList>
    </citation>
    <scope>NUCLEOTIDE SEQUENCE</scope>
    <source>
        <strain evidence="1">UCB-OBI-ISO-001</strain>
        <tissue evidence="1">Gonad</tissue>
    </source>
</reference>
<dbReference type="AlphaFoldDB" id="A0A0L8HIL2"/>
<sequence>MALLKDCNLLRASTYLPHYLFFPLRVTQTPGTTSSPHSPFLPTLFQPIIFLGLHLHLLCHTSASYPSHT</sequence>
<organism evidence="1">
    <name type="scientific">Octopus bimaculoides</name>
    <name type="common">California two-spotted octopus</name>
    <dbReference type="NCBI Taxonomy" id="37653"/>
    <lineage>
        <taxon>Eukaryota</taxon>
        <taxon>Metazoa</taxon>
        <taxon>Spiralia</taxon>
        <taxon>Lophotrochozoa</taxon>
        <taxon>Mollusca</taxon>
        <taxon>Cephalopoda</taxon>
        <taxon>Coleoidea</taxon>
        <taxon>Octopodiformes</taxon>
        <taxon>Octopoda</taxon>
        <taxon>Incirrata</taxon>
        <taxon>Octopodidae</taxon>
        <taxon>Octopus</taxon>
    </lineage>
</organism>
<gene>
    <name evidence="1" type="ORF">OCBIM_22013702mg</name>
</gene>
<name>A0A0L8HIL2_OCTBM</name>
<evidence type="ECO:0000313" key="1">
    <source>
        <dbReference type="EMBL" id="KOF89066.1"/>
    </source>
</evidence>
<dbReference type="EMBL" id="KQ418049">
    <property type="protein sequence ID" value="KOF89066.1"/>
    <property type="molecule type" value="Genomic_DNA"/>
</dbReference>